<sequence>MRSSTNVVEVEIGGQAVNVEEVRSKRAAKKSKYGICRKYVGHPKANYPHADPYRGELHSKYKVNNPRVFAFGPGITI</sequence>
<reference evidence="2 5" key="1">
    <citation type="submission" date="2024-11" db="EMBL/GenBank/DDBJ databases">
        <title>A near-complete genome assembly of Cinchona calisaya.</title>
        <authorList>
            <person name="Lian D.C."/>
            <person name="Zhao X.W."/>
            <person name="Wei L."/>
        </authorList>
    </citation>
    <scope>NUCLEOTIDE SEQUENCE [LARGE SCALE GENOMIC DNA]</scope>
    <source>
        <tissue evidence="2">Nenye</tissue>
    </source>
</reference>
<evidence type="ECO:0000313" key="1">
    <source>
        <dbReference type="EMBL" id="KAL3523867.1"/>
    </source>
</evidence>
<name>A0ABD3A054_9GENT</name>
<proteinExistence type="predicted"/>
<dbReference type="EMBL" id="JBJUIK010000007">
    <property type="protein sequence ID" value="KAL3523883.1"/>
    <property type="molecule type" value="Genomic_DNA"/>
</dbReference>
<accession>A0ABD3A054</accession>
<dbReference type="EMBL" id="JBJUIK010000007">
    <property type="protein sequence ID" value="KAL3523867.1"/>
    <property type="molecule type" value="Genomic_DNA"/>
</dbReference>
<comment type="caution">
    <text evidence="2">The sequence shown here is derived from an EMBL/GenBank/DDBJ whole genome shotgun (WGS) entry which is preliminary data.</text>
</comment>
<evidence type="ECO:0000313" key="3">
    <source>
        <dbReference type="EMBL" id="KAL3523883.1"/>
    </source>
</evidence>
<gene>
    <name evidence="1" type="ORF">ACH5RR_016701</name>
    <name evidence="2" type="ORF">ACH5RR_016709</name>
    <name evidence="3" type="ORF">ACH5RR_016717</name>
    <name evidence="4" type="ORF">ACH5RR_016726</name>
</gene>
<evidence type="ECO:0000313" key="5">
    <source>
        <dbReference type="Proteomes" id="UP001630127"/>
    </source>
</evidence>
<dbReference type="AlphaFoldDB" id="A0ABD3A054"/>
<dbReference type="EMBL" id="JBJUIK010000007">
    <property type="protein sequence ID" value="KAL3523875.1"/>
    <property type="molecule type" value="Genomic_DNA"/>
</dbReference>
<keyword evidence="5" id="KW-1185">Reference proteome</keyword>
<protein>
    <submittedName>
        <fullName evidence="2">Uncharacterized protein</fullName>
    </submittedName>
</protein>
<dbReference type="Proteomes" id="UP001630127">
    <property type="component" value="Unassembled WGS sequence"/>
</dbReference>
<evidence type="ECO:0000313" key="4">
    <source>
        <dbReference type="EMBL" id="KAL3523892.1"/>
    </source>
</evidence>
<evidence type="ECO:0000313" key="2">
    <source>
        <dbReference type="EMBL" id="KAL3523875.1"/>
    </source>
</evidence>
<organism evidence="2 5">
    <name type="scientific">Cinchona calisaya</name>
    <dbReference type="NCBI Taxonomy" id="153742"/>
    <lineage>
        <taxon>Eukaryota</taxon>
        <taxon>Viridiplantae</taxon>
        <taxon>Streptophyta</taxon>
        <taxon>Embryophyta</taxon>
        <taxon>Tracheophyta</taxon>
        <taxon>Spermatophyta</taxon>
        <taxon>Magnoliopsida</taxon>
        <taxon>eudicotyledons</taxon>
        <taxon>Gunneridae</taxon>
        <taxon>Pentapetalae</taxon>
        <taxon>asterids</taxon>
        <taxon>lamiids</taxon>
        <taxon>Gentianales</taxon>
        <taxon>Rubiaceae</taxon>
        <taxon>Cinchonoideae</taxon>
        <taxon>Cinchoneae</taxon>
        <taxon>Cinchona</taxon>
    </lineage>
</organism>
<dbReference type="EMBL" id="JBJUIK010000007">
    <property type="protein sequence ID" value="KAL3523892.1"/>
    <property type="molecule type" value="Genomic_DNA"/>
</dbReference>